<feature type="compositionally biased region" description="Basic and acidic residues" evidence="1">
    <location>
        <begin position="154"/>
        <end position="168"/>
    </location>
</feature>
<organism evidence="2 3">
    <name type="scientific">Tulasnella calospora MUT 4182</name>
    <dbReference type="NCBI Taxonomy" id="1051891"/>
    <lineage>
        <taxon>Eukaryota</taxon>
        <taxon>Fungi</taxon>
        <taxon>Dikarya</taxon>
        <taxon>Basidiomycota</taxon>
        <taxon>Agaricomycotina</taxon>
        <taxon>Agaricomycetes</taxon>
        <taxon>Cantharellales</taxon>
        <taxon>Tulasnellaceae</taxon>
        <taxon>Tulasnella</taxon>
    </lineage>
</organism>
<proteinExistence type="predicted"/>
<keyword evidence="3" id="KW-1185">Reference proteome</keyword>
<dbReference type="HOGENOM" id="CLU_1195635_0_0_1"/>
<evidence type="ECO:0000256" key="1">
    <source>
        <dbReference type="SAM" id="MobiDB-lite"/>
    </source>
</evidence>
<reference evidence="2 3" key="1">
    <citation type="submission" date="2014-04" db="EMBL/GenBank/DDBJ databases">
        <authorList>
            <consortium name="DOE Joint Genome Institute"/>
            <person name="Kuo A."/>
            <person name="Girlanda M."/>
            <person name="Perotto S."/>
            <person name="Kohler A."/>
            <person name="Nagy L.G."/>
            <person name="Floudas D."/>
            <person name="Copeland A."/>
            <person name="Barry K.W."/>
            <person name="Cichocki N."/>
            <person name="Veneault-Fourrey C."/>
            <person name="LaButti K."/>
            <person name="Lindquist E.A."/>
            <person name="Lipzen A."/>
            <person name="Lundell T."/>
            <person name="Morin E."/>
            <person name="Murat C."/>
            <person name="Sun H."/>
            <person name="Tunlid A."/>
            <person name="Henrissat B."/>
            <person name="Grigoriev I.V."/>
            <person name="Hibbett D.S."/>
            <person name="Martin F."/>
            <person name="Nordberg H.P."/>
            <person name="Cantor M.N."/>
            <person name="Hua S.X."/>
        </authorList>
    </citation>
    <scope>NUCLEOTIDE SEQUENCE [LARGE SCALE GENOMIC DNA]</scope>
    <source>
        <strain evidence="2 3">MUT 4182</strain>
    </source>
</reference>
<feature type="compositionally biased region" description="Low complexity" evidence="1">
    <location>
        <begin position="169"/>
        <end position="187"/>
    </location>
</feature>
<evidence type="ECO:0000313" key="3">
    <source>
        <dbReference type="Proteomes" id="UP000054248"/>
    </source>
</evidence>
<accession>A0A0C3Q2S2</accession>
<evidence type="ECO:0000313" key="2">
    <source>
        <dbReference type="EMBL" id="KIO17176.1"/>
    </source>
</evidence>
<dbReference type="AlphaFoldDB" id="A0A0C3Q2S2"/>
<dbReference type="Proteomes" id="UP000054248">
    <property type="component" value="Unassembled WGS sequence"/>
</dbReference>
<feature type="compositionally biased region" description="Low complexity" evidence="1">
    <location>
        <begin position="212"/>
        <end position="223"/>
    </location>
</feature>
<dbReference type="EMBL" id="KN823420">
    <property type="protein sequence ID" value="KIO17176.1"/>
    <property type="molecule type" value="Genomic_DNA"/>
</dbReference>
<feature type="region of interest" description="Disordered" evidence="1">
    <location>
        <begin position="212"/>
        <end position="232"/>
    </location>
</feature>
<gene>
    <name evidence="2" type="ORF">M407DRAFT_33184</name>
</gene>
<name>A0A0C3Q2S2_9AGAM</name>
<dbReference type="OrthoDB" id="2685617at2759"/>
<reference evidence="3" key="2">
    <citation type="submission" date="2015-01" db="EMBL/GenBank/DDBJ databases">
        <title>Evolutionary Origins and Diversification of the Mycorrhizal Mutualists.</title>
        <authorList>
            <consortium name="DOE Joint Genome Institute"/>
            <consortium name="Mycorrhizal Genomics Consortium"/>
            <person name="Kohler A."/>
            <person name="Kuo A."/>
            <person name="Nagy L.G."/>
            <person name="Floudas D."/>
            <person name="Copeland A."/>
            <person name="Barry K.W."/>
            <person name="Cichocki N."/>
            <person name="Veneault-Fourrey C."/>
            <person name="LaButti K."/>
            <person name="Lindquist E.A."/>
            <person name="Lipzen A."/>
            <person name="Lundell T."/>
            <person name="Morin E."/>
            <person name="Murat C."/>
            <person name="Riley R."/>
            <person name="Ohm R."/>
            <person name="Sun H."/>
            <person name="Tunlid A."/>
            <person name="Henrissat B."/>
            <person name="Grigoriev I.V."/>
            <person name="Hibbett D.S."/>
            <person name="Martin F."/>
        </authorList>
    </citation>
    <scope>NUCLEOTIDE SEQUENCE [LARGE SCALE GENOMIC DNA]</scope>
    <source>
        <strain evidence="3">MUT 4182</strain>
    </source>
</reference>
<sequence length="232" mass="24945">MSPEVPVDAAEDEEIDEITLKYQRLLPNYLLAVSPALSALHYNRMHCTKTGLDDTAESVRCPRCGHFNASTRVSIPRVGLGGPDHVEATGVPPSLGVTITRTCAVCDRQTVVSTNGDKPADGRRRLRSVRARLKGQQASSPPTTTTSGGMREQSNPEREAKKPKKPDVAKPVSSQSSSAKTPKQSSSLVHAQTNFSKKRAKGLEGLLLKSQAEQAAKSKQATSNLSDFLQSL</sequence>
<feature type="region of interest" description="Disordered" evidence="1">
    <location>
        <begin position="130"/>
        <end position="196"/>
    </location>
</feature>
<protein>
    <submittedName>
        <fullName evidence="2">Uncharacterized protein</fullName>
    </submittedName>
</protein>